<proteinExistence type="predicted"/>
<evidence type="ECO:0000313" key="2">
    <source>
        <dbReference type="Proteomes" id="UP001172386"/>
    </source>
</evidence>
<protein>
    <submittedName>
        <fullName evidence="1">Uncharacterized protein</fullName>
    </submittedName>
</protein>
<accession>A0ACC3AGJ8</accession>
<keyword evidence="2" id="KW-1185">Reference proteome</keyword>
<dbReference type="Proteomes" id="UP001172386">
    <property type="component" value="Unassembled WGS sequence"/>
</dbReference>
<name>A0ACC3AGJ8_9EURO</name>
<dbReference type="EMBL" id="JAPDRQ010000022">
    <property type="protein sequence ID" value="KAJ9661534.1"/>
    <property type="molecule type" value="Genomic_DNA"/>
</dbReference>
<gene>
    <name evidence="1" type="ORF">H2198_001914</name>
</gene>
<evidence type="ECO:0000313" key="1">
    <source>
        <dbReference type="EMBL" id="KAJ9661534.1"/>
    </source>
</evidence>
<sequence length="314" mass="35496">MSPAESENKDKAREKTASKESNETPWHALVHWDNLPHWQQDNHYIHTSYRQASYSYARSAQSMLHWHNESVNIWTHFLPGILCIPFGIFLYNSLRLRYELASSADIYAMACFFIGAGSGMSMSGIYHTLSNHSPNIAKFWNQLDYVGIALMIWGSFVPSVYYGFWCDAAAKMTYWVMISTVGVGCIAVTMLPAFRTPAWRPYRAAMFVSMGLCAIFPVLHGLKVYGLRQMHDQIGLFWLVLQGVLYIVGASIYAMRFPESRRPGKHDTFGASHQIFHVFVVLAAASHLVGLLKAFDYRHGIQGGLCAPTIVNRI</sequence>
<reference evidence="1" key="1">
    <citation type="submission" date="2022-10" db="EMBL/GenBank/DDBJ databases">
        <title>Culturing micro-colonial fungi from biological soil crusts in the Mojave desert and describing Neophaeococcomyces mojavensis, and introducing the new genera and species Taxawa tesnikishii.</title>
        <authorList>
            <person name="Kurbessoian T."/>
            <person name="Stajich J.E."/>
        </authorList>
    </citation>
    <scope>NUCLEOTIDE SEQUENCE</scope>
    <source>
        <strain evidence="1">JES_112</strain>
    </source>
</reference>
<organism evidence="1 2">
    <name type="scientific">Neophaeococcomyces mojaviensis</name>
    <dbReference type="NCBI Taxonomy" id="3383035"/>
    <lineage>
        <taxon>Eukaryota</taxon>
        <taxon>Fungi</taxon>
        <taxon>Dikarya</taxon>
        <taxon>Ascomycota</taxon>
        <taxon>Pezizomycotina</taxon>
        <taxon>Eurotiomycetes</taxon>
        <taxon>Chaetothyriomycetidae</taxon>
        <taxon>Chaetothyriales</taxon>
        <taxon>Chaetothyriales incertae sedis</taxon>
        <taxon>Neophaeococcomyces</taxon>
    </lineage>
</organism>
<comment type="caution">
    <text evidence="1">The sequence shown here is derived from an EMBL/GenBank/DDBJ whole genome shotgun (WGS) entry which is preliminary data.</text>
</comment>